<accession>A0AAP5M6F0</accession>
<reference evidence="2" key="1">
    <citation type="journal article" date="2021" name="Science">
        <title>Hunting the eagle killer: A cyanobacterial neurotoxin causes vacuolar myelinopathy.</title>
        <authorList>
            <person name="Breinlinger S."/>
            <person name="Phillips T.J."/>
            <person name="Haram B.N."/>
            <person name="Mares J."/>
            <person name="Martinez Yerena J.A."/>
            <person name="Hrouzek P."/>
            <person name="Sobotka R."/>
            <person name="Henderson W.M."/>
            <person name="Schmieder P."/>
            <person name="Williams S.M."/>
            <person name="Lauderdale J.D."/>
            <person name="Wilde H.D."/>
            <person name="Gerrin W."/>
            <person name="Kust A."/>
            <person name="Washington J.W."/>
            <person name="Wagner C."/>
            <person name="Geier B."/>
            <person name="Liebeke M."/>
            <person name="Enke H."/>
            <person name="Niedermeyer T.H.J."/>
            <person name="Wilde S.B."/>
        </authorList>
    </citation>
    <scope>NUCLEOTIDE SEQUENCE [LARGE SCALE GENOMIC DNA]</scope>
    <source>
        <strain evidence="2">Thurmond2011</strain>
    </source>
</reference>
<keyword evidence="2" id="KW-1185">Reference proteome</keyword>
<dbReference type="EMBL" id="JAALHA020000001">
    <property type="protein sequence ID" value="MDR9894050.1"/>
    <property type="molecule type" value="Genomic_DNA"/>
</dbReference>
<evidence type="ECO:0000313" key="1">
    <source>
        <dbReference type="EMBL" id="MDR9894050.1"/>
    </source>
</evidence>
<comment type="caution">
    <text evidence="1">The sequence shown here is derived from an EMBL/GenBank/DDBJ whole genome shotgun (WGS) entry which is preliminary data.</text>
</comment>
<sequence length="71" mass="7949">MRVYWKLIIFEVLLEILLSVAPGSLDTLATIAEYLVESSREASRVALVLLTQTVHVSQQANPYLHGASFIY</sequence>
<name>A0AAP5M6F0_9CYAN</name>
<evidence type="ECO:0000313" key="2">
    <source>
        <dbReference type="Proteomes" id="UP000667802"/>
    </source>
</evidence>
<organism evidence="1 2">
    <name type="scientific">Aetokthonos hydrillicola Thurmond2011</name>
    <dbReference type="NCBI Taxonomy" id="2712845"/>
    <lineage>
        <taxon>Bacteria</taxon>
        <taxon>Bacillati</taxon>
        <taxon>Cyanobacteriota</taxon>
        <taxon>Cyanophyceae</taxon>
        <taxon>Nostocales</taxon>
        <taxon>Hapalosiphonaceae</taxon>
        <taxon>Aetokthonos</taxon>
    </lineage>
</organism>
<gene>
    <name evidence="1" type="ORF">G7B40_005620</name>
</gene>
<dbReference type="RefSeq" id="WP_208348000.1">
    <property type="nucleotide sequence ID" value="NZ_JAALHA020000001.1"/>
</dbReference>
<dbReference type="Proteomes" id="UP000667802">
    <property type="component" value="Unassembled WGS sequence"/>
</dbReference>
<dbReference type="AlphaFoldDB" id="A0AAP5M6F0"/>
<proteinExistence type="predicted"/>
<protein>
    <submittedName>
        <fullName evidence="1">Uncharacterized protein</fullName>
    </submittedName>
</protein>